<dbReference type="Proteomes" id="UP001206128">
    <property type="component" value="Unassembled WGS sequence"/>
</dbReference>
<organism evidence="2 3">
    <name type="scientific">Goodfellowiella coeruleoviolacea</name>
    <dbReference type="NCBI Taxonomy" id="334858"/>
    <lineage>
        <taxon>Bacteria</taxon>
        <taxon>Bacillati</taxon>
        <taxon>Actinomycetota</taxon>
        <taxon>Actinomycetes</taxon>
        <taxon>Pseudonocardiales</taxon>
        <taxon>Pseudonocardiaceae</taxon>
        <taxon>Goodfellowiella</taxon>
    </lineage>
</organism>
<feature type="transmembrane region" description="Helical" evidence="1">
    <location>
        <begin position="55"/>
        <end position="71"/>
    </location>
</feature>
<evidence type="ECO:0000256" key="1">
    <source>
        <dbReference type="SAM" id="Phobius"/>
    </source>
</evidence>
<keyword evidence="3" id="KW-1185">Reference proteome</keyword>
<accession>A0AAE3GE71</accession>
<name>A0AAE3GE71_9PSEU</name>
<comment type="caution">
    <text evidence="2">The sequence shown here is derived from an EMBL/GenBank/DDBJ whole genome shotgun (WGS) entry which is preliminary data.</text>
</comment>
<dbReference type="AlphaFoldDB" id="A0AAE3GE71"/>
<feature type="transmembrane region" description="Helical" evidence="1">
    <location>
        <begin position="31"/>
        <end position="49"/>
    </location>
</feature>
<proteinExistence type="predicted"/>
<keyword evidence="1" id="KW-0812">Transmembrane</keyword>
<protein>
    <submittedName>
        <fullName evidence="2">Uncharacterized protein</fullName>
    </submittedName>
</protein>
<reference evidence="2" key="1">
    <citation type="submission" date="2022-06" db="EMBL/GenBank/DDBJ databases">
        <title>Genomic Encyclopedia of Archaeal and Bacterial Type Strains, Phase II (KMG-II): from individual species to whole genera.</title>
        <authorList>
            <person name="Goeker M."/>
        </authorList>
    </citation>
    <scope>NUCLEOTIDE SEQUENCE</scope>
    <source>
        <strain evidence="2">DSM 43935</strain>
    </source>
</reference>
<sequence length="216" mass="22590">MSSEQADAGKSDRISLDLLDLAAVRRRARSVAIGGLMVAAAFGGIAGLIGGRVAGLVTAVVVGLPLELLAWSESRRRTWLRGTQVSARAFGTRTVDLHRLDQLDLLVSDLRGQRTVGLFVAGGGKAINLPLAIYAGTGGRELGVFPLRRLADSLAGSGDTRGLVFAELLVAQLRAEARGAAVGERPLYKLGSLAPGGRLAQKLRPDAVSRFVATLD</sequence>
<dbReference type="RefSeq" id="WP_253772688.1">
    <property type="nucleotide sequence ID" value="NZ_JAMTCK010000007.1"/>
</dbReference>
<keyword evidence="1" id="KW-1133">Transmembrane helix</keyword>
<evidence type="ECO:0000313" key="2">
    <source>
        <dbReference type="EMBL" id="MCP2166637.1"/>
    </source>
</evidence>
<evidence type="ECO:0000313" key="3">
    <source>
        <dbReference type="Proteomes" id="UP001206128"/>
    </source>
</evidence>
<keyword evidence="1" id="KW-0472">Membrane</keyword>
<dbReference type="EMBL" id="JAMTCK010000007">
    <property type="protein sequence ID" value="MCP2166637.1"/>
    <property type="molecule type" value="Genomic_DNA"/>
</dbReference>
<gene>
    <name evidence="2" type="ORF">LX83_003505</name>
</gene>